<sequence>MGIIFPVAICSFFLTSDFKGNKYAPIFLSGKIEVFQLVLPIVAVTGSEPKPAAMSPNNFLIIPESFLGTVTKCHAANPGYNHTLA</sequence>
<name>A0A1F5PWY6_9BACT</name>
<reference evidence="1 2" key="1">
    <citation type="journal article" date="2016" name="Nat. Commun.">
        <title>Thousands of microbial genomes shed light on interconnected biogeochemical processes in an aquifer system.</title>
        <authorList>
            <person name="Anantharaman K."/>
            <person name="Brown C.T."/>
            <person name="Hug L.A."/>
            <person name="Sharon I."/>
            <person name="Castelle C.J."/>
            <person name="Probst A.J."/>
            <person name="Thomas B.C."/>
            <person name="Singh A."/>
            <person name="Wilkins M.J."/>
            <person name="Karaoz U."/>
            <person name="Brodie E.L."/>
            <person name="Williams K.H."/>
            <person name="Hubbard S.S."/>
            <person name="Banfield J.F."/>
        </authorList>
    </citation>
    <scope>NUCLEOTIDE SEQUENCE [LARGE SCALE GENOMIC DNA]</scope>
</reference>
<proteinExistence type="predicted"/>
<accession>A0A1F5PWY6</accession>
<evidence type="ECO:0000313" key="2">
    <source>
        <dbReference type="Proteomes" id="UP000177281"/>
    </source>
</evidence>
<comment type="caution">
    <text evidence="1">The sequence shown here is derived from an EMBL/GenBank/DDBJ whole genome shotgun (WGS) entry which is preliminary data.</text>
</comment>
<organism evidence="1 2">
    <name type="scientific">Candidatus Doudnabacteria bacterium RIFCSPLOWO2_01_FULL_44_21</name>
    <dbReference type="NCBI Taxonomy" id="1817841"/>
    <lineage>
        <taxon>Bacteria</taxon>
        <taxon>Candidatus Doudnaibacteriota</taxon>
    </lineage>
</organism>
<protein>
    <submittedName>
        <fullName evidence="1">Uncharacterized protein</fullName>
    </submittedName>
</protein>
<evidence type="ECO:0000313" key="1">
    <source>
        <dbReference type="EMBL" id="OGE94438.1"/>
    </source>
</evidence>
<gene>
    <name evidence="1" type="ORF">A3B10_01400</name>
</gene>
<dbReference type="AlphaFoldDB" id="A0A1F5PWY6"/>
<dbReference type="EMBL" id="MFFB01000018">
    <property type="protein sequence ID" value="OGE94438.1"/>
    <property type="molecule type" value="Genomic_DNA"/>
</dbReference>
<dbReference type="Proteomes" id="UP000177281">
    <property type="component" value="Unassembled WGS sequence"/>
</dbReference>